<evidence type="ECO:0000256" key="1">
    <source>
        <dbReference type="ARBA" id="ARBA00009865"/>
    </source>
</evidence>
<gene>
    <name evidence="5" type="ORF">J2I46_22615</name>
</gene>
<sequence length="332" mass="37325">MSGKAIVLAVMLLNSITFVFSQNRVPTLRQDIPLDSIRLSDPFILADKKTSIYYMTGTGGMLWRSSDLKKWTGPFNPVKTDPESWMGKNPMIWAAELHDYKGKYYYFATFTNRAVKIDTVGENVIERRASHVLVSDSPEGPYVPMADPTYLPANKPTLDGTFWVDKDGKPYMVYCYEWLQNLNGTIEKIELKPDLSGSVGEGKLLFRASDSPWSRQKENGKVGPNKVTDGPYLFRTGTGRLGMIWTSWIYDVYTQGVAYSKSGTLDGPWVQENDPITPPNYGHGMLFRTLNGKWLMAIHSHKSSSGRSIRIPHLLEVDFSGDKLVVGTSYIP</sequence>
<dbReference type="PANTHER" id="PTHR42812">
    <property type="entry name" value="BETA-XYLOSIDASE"/>
    <property type="match status" value="1"/>
</dbReference>
<comment type="caution">
    <text evidence="5">The sequence shown here is derived from an EMBL/GenBank/DDBJ whole genome shotgun (WGS) entry which is preliminary data.</text>
</comment>
<dbReference type="Gene3D" id="2.115.10.20">
    <property type="entry name" value="Glycosyl hydrolase domain, family 43"/>
    <property type="match status" value="1"/>
</dbReference>
<dbReference type="Pfam" id="PF04616">
    <property type="entry name" value="Glyco_hydro_43"/>
    <property type="match status" value="1"/>
</dbReference>
<dbReference type="InterPro" id="IPR006710">
    <property type="entry name" value="Glyco_hydro_43"/>
</dbReference>
<reference evidence="5 6" key="1">
    <citation type="submission" date="2021-03" db="EMBL/GenBank/DDBJ databases">
        <title>Fibrella sp. HMF5405 genome sequencing and assembly.</title>
        <authorList>
            <person name="Kang H."/>
            <person name="Kim H."/>
            <person name="Bae S."/>
            <person name="Joh K."/>
        </authorList>
    </citation>
    <scope>NUCLEOTIDE SEQUENCE [LARGE SCALE GENOMIC DNA]</scope>
    <source>
        <strain evidence="5 6">HMF5405</strain>
    </source>
</reference>
<dbReference type="SUPFAM" id="SSF75005">
    <property type="entry name" value="Arabinanase/levansucrase/invertase"/>
    <property type="match status" value="1"/>
</dbReference>
<organism evidence="5 6">
    <name type="scientific">Fibrella forsythiae</name>
    <dbReference type="NCBI Taxonomy" id="2817061"/>
    <lineage>
        <taxon>Bacteria</taxon>
        <taxon>Pseudomonadati</taxon>
        <taxon>Bacteroidota</taxon>
        <taxon>Cytophagia</taxon>
        <taxon>Cytophagales</taxon>
        <taxon>Spirosomataceae</taxon>
        <taxon>Fibrella</taxon>
    </lineage>
</organism>
<evidence type="ECO:0000313" key="5">
    <source>
        <dbReference type="EMBL" id="MBO0951394.1"/>
    </source>
</evidence>
<comment type="similarity">
    <text evidence="1 4">Belongs to the glycosyl hydrolase 43 family.</text>
</comment>
<protein>
    <submittedName>
        <fullName evidence="5">Family 43 glycosylhydrolase</fullName>
    </submittedName>
</protein>
<name>A0ABS3JN18_9BACT</name>
<accession>A0ABS3JN18</accession>
<dbReference type="InterPro" id="IPR051795">
    <property type="entry name" value="Glycosyl_Hydrlase_43"/>
</dbReference>
<proteinExistence type="inferred from homology"/>
<dbReference type="Proteomes" id="UP000664628">
    <property type="component" value="Unassembled WGS sequence"/>
</dbReference>
<evidence type="ECO:0000256" key="4">
    <source>
        <dbReference type="RuleBase" id="RU361187"/>
    </source>
</evidence>
<keyword evidence="3 4" id="KW-0326">Glycosidase</keyword>
<evidence type="ECO:0000256" key="3">
    <source>
        <dbReference type="ARBA" id="ARBA00023295"/>
    </source>
</evidence>
<keyword evidence="2 4" id="KW-0378">Hydrolase</keyword>
<dbReference type="EMBL" id="JAFMYW010000007">
    <property type="protein sequence ID" value="MBO0951394.1"/>
    <property type="molecule type" value="Genomic_DNA"/>
</dbReference>
<dbReference type="CDD" id="cd08981">
    <property type="entry name" value="GH43_Bt1873-like"/>
    <property type="match status" value="1"/>
</dbReference>
<dbReference type="RefSeq" id="WP_207331333.1">
    <property type="nucleotide sequence ID" value="NZ_JAFMYW010000007.1"/>
</dbReference>
<evidence type="ECO:0000313" key="6">
    <source>
        <dbReference type="Proteomes" id="UP000664628"/>
    </source>
</evidence>
<keyword evidence="6" id="KW-1185">Reference proteome</keyword>
<dbReference type="PANTHER" id="PTHR42812:SF14">
    <property type="entry name" value="SECRETED PROTEIN"/>
    <property type="match status" value="1"/>
</dbReference>
<dbReference type="InterPro" id="IPR023296">
    <property type="entry name" value="Glyco_hydro_beta-prop_sf"/>
</dbReference>
<evidence type="ECO:0000256" key="2">
    <source>
        <dbReference type="ARBA" id="ARBA00022801"/>
    </source>
</evidence>